<dbReference type="Proteomes" id="UP000785613">
    <property type="component" value="Unassembled WGS sequence"/>
</dbReference>
<keyword evidence="1" id="KW-0732">Signal</keyword>
<evidence type="ECO:0000313" key="3">
    <source>
        <dbReference type="EMBL" id="NHZ36293.1"/>
    </source>
</evidence>
<comment type="caution">
    <text evidence="3">The sequence shown here is derived from an EMBL/GenBank/DDBJ whole genome shotgun (WGS) entry which is preliminary data.</text>
</comment>
<name>A0ABX0LNW1_9BURK</name>
<dbReference type="RefSeq" id="WP_167228240.1">
    <property type="nucleotide sequence ID" value="NZ_VUYU01000017.1"/>
</dbReference>
<protein>
    <recommendedName>
        <fullName evidence="2">Peptidase C-terminal archaeal/bacterial domain-containing protein</fullName>
    </recommendedName>
</protein>
<dbReference type="Gene3D" id="2.60.120.380">
    <property type="match status" value="1"/>
</dbReference>
<evidence type="ECO:0000259" key="2">
    <source>
        <dbReference type="Pfam" id="PF04151"/>
    </source>
</evidence>
<dbReference type="EMBL" id="VUYU01000017">
    <property type="protein sequence ID" value="NHZ36293.1"/>
    <property type="molecule type" value="Genomic_DNA"/>
</dbReference>
<feature type="signal peptide" evidence="1">
    <location>
        <begin position="1"/>
        <end position="29"/>
    </location>
</feature>
<dbReference type="Pfam" id="PF04151">
    <property type="entry name" value="PPC"/>
    <property type="match status" value="1"/>
</dbReference>
<sequence length="509" mass="54594">MMLLRLSPVSLTGFVLSAALSLHATSAVAGALGSEYALTSYPSTGRNMVYCNKAPNGDRLVLWSLGEDNFTLMLNRVDANRNQIGPVADMRLDADVLAVASNKVGGFVVLRKVISDSTANLYATVYNRAGNIVVPAVQVNTAPAPSQVYGDIAMAPDGSFTVAWYTWEKFPNVLYARRFSAAGESQTYQTIIASGVELRLQNLAIDAGGNQVITYASVDTGVRFDLWQSRFDYANDRYEKPSRVNVDVTRSHMGGRLSMNESGNYVVTWSAPTEDVNKHKVYAQLFYRNGARAPGPVVVSETASYDAQTGSALFANNSYAVTWAEVIGGLRYIKSRQVDGANGNFLAELVVSPGLQNVTTNALCSDPSGSYSVLWGDVRGFNTPQATGDVRVRDYAADTMPVIVPIGNNQMATNMSAQTGYWRYFKVTVPANTSGLRVALSSQSTPASGNADLYVRYAGLPTLSTFDGRTSTVGNTEALQFGAVPPGAFYVGVFAQAGYAGANLSVSYY</sequence>
<organism evidence="3 4">
    <name type="scientific">Massilia rubra</name>
    <dbReference type="NCBI Taxonomy" id="2607910"/>
    <lineage>
        <taxon>Bacteria</taxon>
        <taxon>Pseudomonadati</taxon>
        <taxon>Pseudomonadota</taxon>
        <taxon>Betaproteobacteria</taxon>
        <taxon>Burkholderiales</taxon>
        <taxon>Oxalobacteraceae</taxon>
        <taxon>Telluria group</taxon>
        <taxon>Massilia</taxon>
    </lineage>
</organism>
<feature type="chain" id="PRO_5047229286" description="Peptidase C-terminal archaeal/bacterial domain-containing protein" evidence="1">
    <location>
        <begin position="30"/>
        <end position="509"/>
    </location>
</feature>
<dbReference type="InterPro" id="IPR007280">
    <property type="entry name" value="Peptidase_C_arc/bac"/>
</dbReference>
<feature type="domain" description="Peptidase C-terminal archaeal/bacterial" evidence="2">
    <location>
        <begin position="424"/>
        <end position="494"/>
    </location>
</feature>
<proteinExistence type="predicted"/>
<evidence type="ECO:0000313" key="4">
    <source>
        <dbReference type="Proteomes" id="UP000785613"/>
    </source>
</evidence>
<evidence type="ECO:0000256" key="1">
    <source>
        <dbReference type="SAM" id="SignalP"/>
    </source>
</evidence>
<gene>
    <name evidence="3" type="ORF">F0185_22235</name>
</gene>
<keyword evidence="4" id="KW-1185">Reference proteome</keyword>
<reference evidence="3 4" key="1">
    <citation type="submission" date="2019-09" db="EMBL/GenBank/DDBJ databases">
        <title>Taxonomy of Antarctic Massilia spp.: description of Massilia rubra sp. nov., Massilia aquatica sp. nov., Massilia mucilaginosa sp. nov., Massilia frigida sp. nov. isolated from streams, lakes and regoliths.</title>
        <authorList>
            <person name="Holochova P."/>
            <person name="Sedlacek I."/>
            <person name="Kralova S."/>
            <person name="Maslanova I."/>
            <person name="Busse H.-J."/>
            <person name="Stankova E."/>
            <person name="Vrbovska V."/>
            <person name="Kovarovic V."/>
            <person name="Bartak M."/>
            <person name="Svec P."/>
            <person name="Pantucek R."/>
        </authorList>
    </citation>
    <scope>NUCLEOTIDE SEQUENCE [LARGE SCALE GENOMIC DNA]</scope>
    <source>
        <strain evidence="3 4">CCM 8692</strain>
    </source>
</reference>
<accession>A0ABX0LNW1</accession>